<comment type="subcellular location">
    <subcellularLocation>
        <location evidence="1 4">Bacterial flagellum basal body</location>
    </subcellularLocation>
</comment>
<dbReference type="GO" id="GO:0003774">
    <property type="term" value="F:cytoskeletal motor activity"/>
    <property type="evidence" value="ECO:0007669"/>
    <property type="project" value="InterPro"/>
</dbReference>
<dbReference type="GO" id="GO:0071973">
    <property type="term" value="P:bacterial-type flagellum-dependent cell motility"/>
    <property type="evidence" value="ECO:0007669"/>
    <property type="project" value="InterPro"/>
</dbReference>
<dbReference type="Pfam" id="PF02049">
    <property type="entry name" value="FliE"/>
    <property type="match status" value="1"/>
</dbReference>
<dbReference type="AlphaFoldDB" id="A0A5R8XYN4"/>
<evidence type="ECO:0000256" key="4">
    <source>
        <dbReference type="HAMAP-Rule" id="MF_00724"/>
    </source>
</evidence>
<evidence type="ECO:0000256" key="3">
    <source>
        <dbReference type="ARBA" id="ARBA00023143"/>
    </source>
</evidence>
<gene>
    <name evidence="4 6" type="primary">fliE</name>
    <name evidence="6" type="ORF">FDK22_12170</name>
</gene>
<dbReference type="PANTHER" id="PTHR34653:SF1">
    <property type="entry name" value="FLAGELLAR HOOK-BASAL BODY COMPLEX PROTEIN FLIE"/>
    <property type="match status" value="1"/>
</dbReference>
<protein>
    <recommendedName>
        <fullName evidence="4 5">Flagellar hook-basal body complex protein FliE</fullName>
    </recommendedName>
</protein>
<evidence type="ECO:0000256" key="1">
    <source>
        <dbReference type="ARBA" id="ARBA00004117"/>
    </source>
</evidence>
<dbReference type="Proteomes" id="UP000308901">
    <property type="component" value="Unassembled WGS sequence"/>
</dbReference>
<keyword evidence="6" id="KW-0969">Cilium</keyword>
<comment type="caution">
    <text evidence="6">The sequence shown here is derived from an EMBL/GenBank/DDBJ whole genome shotgun (WGS) entry which is preliminary data.</text>
</comment>
<dbReference type="HAMAP" id="MF_00724">
    <property type="entry name" value="FliE"/>
    <property type="match status" value="1"/>
</dbReference>
<keyword evidence="6" id="KW-0282">Flagellum</keyword>
<keyword evidence="7" id="KW-1185">Reference proteome</keyword>
<evidence type="ECO:0000256" key="2">
    <source>
        <dbReference type="ARBA" id="ARBA00009272"/>
    </source>
</evidence>
<dbReference type="NCBIfam" id="TIGR00205">
    <property type="entry name" value="fliE"/>
    <property type="match status" value="1"/>
</dbReference>
<keyword evidence="6" id="KW-0966">Cell projection</keyword>
<dbReference type="EMBL" id="VANU01000005">
    <property type="protein sequence ID" value="TLP36994.1"/>
    <property type="molecule type" value="Genomic_DNA"/>
</dbReference>
<keyword evidence="3 4" id="KW-0975">Bacterial flagellum</keyword>
<accession>A0A5R8XYN4</accession>
<proteinExistence type="inferred from homology"/>
<dbReference type="InterPro" id="IPR001624">
    <property type="entry name" value="FliE"/>
</dbReference>
<dbReference type="RefSeq" id="WP_138153248.1">
    <property type="nucleotide sequence ID" value="NZ_VANU01000005.1"/>
</dbReference>
<dbReference type="PRINTS" id="PR01006">
    <property type="entry name" value="FLGHOOKFLIE"/>
</dbReference>
<dbReference type="PANTHER" id="PTHR34653">
    <property type="match status" value="1"/>
</dbReference>
<sequence>MNISSIANSIGSLAKTQANPTQKNDGATFSSMLNDAMKEVNTSQVEGYKAMEGIATGNVKNLQEAVQKIEEAELSLKLALEVKNKAINAYKEISKMQV</sequence>
<dbReference type="GO" id="GO:0005198">
    <property type="term" value="F:structural molecule activity"/>
    <property type="evidence" value="ECO:0007669"/>
    <property type="project" value="UniProtKB-UniRule"/>
</dbReference>
<comment type="similarity">
    <text evidence="2 4">Belongs to the FliE family.</text>
</comment>
<evidence type="ECO:0000256" key="5">
    <source>
        <dbReference type="NCBIfam" id="TIGR00205"/>
    </source>
</evidence>
<evidence type="ECO:0000313" key="6">
    <source>
        <dbReference type="EMBL" id="TLP36994.1"/>
    </source>
</evidence>
<dbReference type="OrthoDB" id="285952at2"/>
<reference evidence="6 7" key="1">
    <citation type="submission" date="2019-05" db="EMBL/GenBank/DDBJ databases">
        <title>Arcobacter sp. nov., isolated from sea sediment.</title>
        <authorList>
            <person name="Kim W."/>
        </authorList>
    </citation>
    <scope>NUCLEOTIDE SEQUENCE [LARGE SCALE GENOMIC DNA]</scope>
    <source>
        <strain evidence="6 7">CAU 1517</strain>
    </source>
</reference>
<organism evidence="6 7">
    <name type="scientific">Arcobacter arenosus</name>
    <dbReference type="NCBI Taxonomy" id="2576037"/>
    <lineage>
        <taxon>Bacteria</taxon>
        <taxon>Pseudomonadati</taxon>
        <taxon>Campylobacterota</taxon>
        <taxon>Epsilonproteobacteria</taxon>
        <taxon>Campylobacterales</taxon>
        <taxon>Arcobacteraceae</taxon>
        <taxon>Arcobacter</taxon>
    </lineage>
</organism>
<name>A0A5R8XYN4_9BACT</name>
<evidence type="ECO:0000313" key="7">
    <source>
        <dbReference type="Proteomes" id="UP000308901"/>
    </source>
</evidence>
<dbReference type="GO" id="GO:0009425">
    <property type="term" value="C:bacterial-type flagellum basal body"/>
    <property type="evidence" value="ECO:0007669"/>
    <property type="project" value="UniProtKB-SubCell"/>
</dbReference>